<dbReference type="EMBL" id="ML732344">
    <property type="protein sequence ID" value="KAB8069370.1"/>
    <property type="molecule type" value="Genomic_DNA"/>
</dbReference>
<evidence type="ECO:0000256" key="2">
    <source>
        <dbReference type="SAM" id="Phobius"/>
    </source>
</evidence>
<name>A0A5N5WQB8_9EURO</name>
<accession>A0A5N5WQB8</accession>
<sequence>MSWVSVITAAPRWILLYPITFLIYYGYCLLRLLATPLVKLGQLTLQIALLPFEFILKFEAILTFVVAAILTGITLGLLLYYASSLIVELFNRVLGLSNIFPCHGSRSLSINEPKRKSRERKYSPTNDYRTGSSGIENQRFLSGSGLLSSTILEEEESNQGSNGDLY</sequence>
<keyword evidence="2" id="KW-0472">Membrane</keyword>
<organism evidence="3 4">
    <name type="scientific">Aspergillus leporis</name>
    <dbReference type="NCBI Taxonomy" id="41062"/>
    <lineage>
        <taxon>Eukaryota</taxon>
        <taxon>Fungi</taxon>
        <taxon>Dikarya</taxon>
        <taxon>Ascomycota</taxon>
        <taxon>Pezizomycotina</taxon>
        <taxon>Eurotiomycetes</taxon>
        <taxon>Eurotiomycetidae</taxon>
        <taxon>Eurotiales</taxon>
        <taxon>Aspergillaceae</taxon>
        <taxon>Aspergillus</taxon>
        <taxon>Aspergillus subgen. Circumdati</taxon>
    </lineage>
</organism>
<evidence type="ECO:0000313" key="3">
    <source>
        <dbReference type="EMBL" id="KAB8069370.1"/>
    </source>
</evidence>
<feature type="non-terminal residue" evidence="3">
    <location>
        <position position="166"/>
    </location>
</feature>
<dbReference type="AlphaFoldDB" id="A0A5N5WQB8"/>
<evidence type="ECO:0000313" key="4">
    <source>
        <dbReference type="Proteomes" id="UP000326565"/>
    </source>
</evidence>
<evidence type="ECO:0000256" key="1">
    <source>
        <dbReference type="SAM" id="MobiDB-lite"/>
    </source>
</evidence>
<feature type="compositionally biased region" description="Polar residues" evidence="1">
    <location>
        <begin position="123"/>
        <end position="137"/>
    </location>
</feature>
<protein>
    <submittedName>
        <fullName evidence="3">Uncharacterized protein</fullName>
    </submittedName>
</protein>
<reference evidence="3 4" key="1">
    <citation type="submission" date="2019-04" db="EMBL/GenBank/DDBJ databases">
        <title>Friends and foes A comparative genomics study of 23 Aspergillus species from section Flavi.</title>
        <authorList>
            <consortium name="DOE Joint Genome Institute"/>
            <person name="Kjaerbolling I."/>
            <person name="Vesth T."/>
            <person name="Frisvad J.C."/>
            <person name="Nybo J.L."/>
            <person name="Theobald S."/>
            <person name="Kildgaard S."/>
            <person name="Isbrandt T."/>
            <person name="Kuo A."/>
            <person name="Sato A."/>
            <person name="Lyhne E.K."/>
            <person name="Kogle M.E."/>
            <person name="Wiebenga A."/>
            <person name="Kun R.S."/>
            <person name="Lubbers R.J."/>
            <person name="Makela M.R."/>
            <person name="Barry K."/>
            <person name="Chovatia M."/>
            <person name="Clum A."/>
            <person name="Daum C."/>
            <person name="Haridas S."/>
            <person name="He G."/>
            <person name="LaButti K."/>
            <person name="Lipzen A."/>
            <person name="Mondo S."/>
            <person name="Riley R."/>
            <person name="Salamov A."/>
            <person name="Simmons B.A."/>
            <person name="Magnuson J.K."/>
            <person name="Henrissat B."/>
            <person name="Mortensen U.H."/>
            <person name="Larsen T.O."/>
            <person name="Devries R.P."/>
            <person name="Grigoriev I.V."/>
            <person name="Machida M."/>
            <person name="Baker S.E."/>
            <person name="Andersen M.R."/>
        </authorList>
    </citation>
    <scope>NUCLEOTIDE SEQUENCE [LARGE SCALE GENOMIC DNA]</scope>
    <source>
        <strain evidence="3 4">CBS 151.66</strain>
    </source>
</reference>
<dbReference type="Proteomes" id="UP000326565">
    <property type="component" value="Unassembled WGS sequence"/>
</dbReference>
<keyword evidence="2" id="KW-1133">Transmembrane helix</keyword>
<gene>
    <name evidence="3" type="ORF">BDV29DRAFT_182869</name>
</gene>
<feature type="region of interest" description="Disordered" evidence="1">
    <location>
        <begin position="111"/>
        <end position="137"/>
    </location>
</feature>
<proteinExistence type="predicted"/>
<feature type="transmembrane region" description="Helical" evidence="2">
    <location>
        <begin position="12"/>
        <end position="34"/>
    </location>
</feature>
<keyword evidence="2" id="KW-0812">Transmembrane</keyword>
<feature type="transmembrane region" description="Helical" evidence="2">
    <location>
        <begin position="54"/>
        <end position="82"/>
    </location>
</feature>
<dbReference type="OrthoDB" id="4499303at2759"/>
<keyword evidence="4" id="KW-1185">Reference proteome</keyword>